<dbReference type="EMBL" id="CP141698">
    <property type="protein sequence ID" value="WYC66924.1"/>
    <property type="molecule type" value="Genomic_DNA"/>
</dbReference>
<evidence type="ECO:0000313" key="3">
    <source>
        <dbReference type="EMBL" id="WYC66924.1"/>
    </source>
</evidence>
<feature type="domain" description="PASTA" evidence="2">
    <location>
        <begin position="39"/>
        <end position="119"/>
    </location>
</feature>
<name>A0ABZ2SEA2_9LACT</name>
<keyword evidence="4" id="KW-1185">Reference proteome</keyword>
<dbReference type="PROSITE" id="PS51257">
    <property type="entry name" value="PROKAR_LIPOPROTEIN"/>
    <property type="match status" value="1"/>
</dbReference>
<accession>A0ABZ2SEA2</accession>
<sequence length="280" mass="30950">MKRKYWYLFFGIAVVGLLTLSACGGETKNTTSSSTNTSSTSSITVPNVIGQDYKAAKRILESKGLKVSAVEQDPSEILPNNGWDRAVKKGEVFSVNSVYDKNYEDPSVGTNDVTIEYAKSKYTPKSSAEAVNETSDTSSSEVPKVKKVEEKPVGFKIDLKGTADQEAIHIINAEEAGNYDVECYDVPMPEDFYSSAYPDYQDLSCFITIFPDSNKYDMTMDSDKAIYDKQLTSPMYISELHDNDIKPLDGGGFTYTGSDIELKEGYQIMVLNGSVKFTKN</sequence>
<reference evidence="3 4" key="1">
    <citation type="submission" date="2023-12" db="EMBL/GenBank/DDBJ databases">
        <title>Redefining Piscine Lactococcosis.</title>
        <authorList>
            <person name="Heckman T.I."/>
            <person name="Yazdi Z."/>
            <person name="Older C.E."/>
            <person name="Griffin M.J."/>
            <person name="Waldbieser G.C."/>
            <person name="Chow A.M."/>
            <person name="Medina Silva I."/>
            <person name="Anenson K.M."/>
            <person name="Garcia J.C."/>
            <person name="LaFrentz B.R."/>
            <person name="Slavic D."/>
            <person name="Toohey-Kurth K.L."/>
            <person name="Yant P."/>
            <person name="Fritz H.M."/>
            <person name="Henderson E."/>
            <person name="McDowall R."/>
            <person name="Cai H."/>
            <person name="Adikson M."/>
            <person name="Soto E."/>
        </authorList>
    </citation>
    <scope>NUCLEOTIDE SEQUENCE [LARGE SCALE GENOMIC DNA]</scope>
    <source>
        <strain evidence="3 4">R21-91A</strain>
    </source>
</reference>
<evidence type="ECO:0000313" key="4">
    <source>
        <dbReference type="Proteomes" id="UP001456368"/>
    </source>
</evidence>
<organism evidence="3 4">
    <name type="scientific">Lactococcus petauri</name>
    <dbReference type="NCBI Taxonomy" id="1940789"/>
    <lineage>
        <taxon>Bacteria</taxon>
        <taxon>Bacillati</taxon>
        <taxon>Bacillota</taxon>
        <taxon>Bacilli</taxon>
        <taxon>Lactobacillales</taxon>
        <taxon>Streptococcaceae</taxon>
        <taxon>Lactococcus</taxon>
    </lineage>
</organism>
<dbReference type="Proteomes" id="UP001456368">
    <property type="component" value="Chromosome"/>
</dbReference>
<dbReference type="Gene3D" id="3.30.10.20">
    <property type="match status" value="1"/>
</dbReference>
<dbReference type="PROSITE" id="PS51178">
    <property type="entry name" value="PASTA"/>
    <property type="match status" value="1"/>
</dbReference>
<proteinExistence type="predicted"/>
<feature type="region of interest" description="Disordered" evidence="1">
    <location>
        <begin position="125"/>
        <end position="145"/>
    </location>
</feature>
<gene>
    <name evidence="3" type="ORF">VNN45_08555</name>
</gene>
<dbReference type="RefSeq" id="WP_338954955.1">
    <property type="nucleotide sequence ID" value="NZ_CP141697.1"/>
</dbReference>
<evidence type="ECO:0000259" key="2">
    <source>
        <dbReference type="PROSITE" id="PS51178"/>
    </source>
</evidence>
<dbReference type="InterPro" id="IPR005543">
    <property type="entry name" value="PASTA_dom"/>
</dbReference>
<dbReference type="Pfam" id="PF03793">
    <property type="entry name" value="PASTA"/>
    <property type="match status" value="1"/>
</dbReference>
<protein>
    <submittedName>
        <fullName evidence="3">PASTA domain-containing protein</fullName>
    </submittedName>
</protein>
<dbReference type="CDD" id="cd06577">
    <property type="entry name" value="PASTA_pknB"/>
    <property type="match status" value="1"/>
</dbReference>
<evidence type="ECO:0000256" key="1">
    <source>
        <dbReference type="SAM" id="MobiDB-lite"/>
    </source>
</evidence>